<gene>
    <name evidence="1" type="ORF">Calla_1643</name>
</gene>
<evidence type="ECO:0000313" key="2">
    <source>
        <dbReference type="Proteomes" id="UP000009257"/>
    </source>
</evidence>
<dbReference type="AlphaFoldDB" id="G2PT83"/>
<dbReference type="KEGG" id="clc:Calla_1643"/>
<name>G2PT83_9FIRM</name>
<sequence>MVIITERDEKLLSVIARFRRIDYDTARLILGSRWGSHKRIKKLLDSRYLAKDGKSCLKLGQSGKTWAYEHLGITVEDVDDEERWEKVIEIGLRPKLLYDFIPSWVLKENIENLSPMNQAIGVYHNFALFNIKANTPEKVLKDCMNDIDELARYGYENAILVFERKEENEKLETIAFMKSFPNTNKIICLPKNEIGLRLLDIFVTNDTWKDKLAEKLFGQYNWIEPDVLQTSDGRKVWIAIENDLLQKIYMTTKVKAGFTEKNIEVVCFEEQEEIYEWLGLKITKICLEEFFKI</sequence>
<accession>G2PT83</accession>
<reference evidence="1 2" key="1">
    <citation type="submission" date="2011-08" db="EMBL/GenBank/DDBJ databases">
        <title>Complete sequence of Caldicellulosiruptor lactoaceticus 6A.</title>
        <authorList>
            <consortium name="US DOE Joint Genome Institute"/>
            <person name="Lucas S."/>
            <person name="Han J."/>
            <person name="Lapidus A."/>
            <person name="Cheng J.-F."/>
            <person name="Goodwin L."/>
            <person name="Pitluck S."/>
            <person name="Peters L."/>
            <person name="Davenport K."/>
            <person name="Detter J.C."/>
            <person name="Han C."/>
            <person name="Tapia R."/>
            <person name="Land M."/>
            <person name="Hauser L."/>
            <person name="Kyrpides N."/>
            <person name="Ivanova N."/>
            <person name="Ovchinnikova G."/>
            <person name="Pagani I."/>
            <person name="Blumer-Schuette S.E."/>
            <person name="Kelly R.M."/>
            <person name="Woyke T."/>
        </authorList>
    </citation>
    <scope>NUCLEOTIDE SEQUENCE [LARGE SCALE GENOMIC DNA]</scope>
    <source>
        <strain evidence="1 2">6A</strain>
    </source>
</reference>
<protein>
    <submittedName>
        <fullName evidence="1">Uncharacterized protein</fullName>
    </submittedName>
</protein>
<dbReference type="HOGENOM" id="CLU_843799_0_0_9"/>
<dbReference type="EMBL" id="CP003001">
    <property type="protein sequence ID" value="AEM74242.1"/>
    <property type="molecule type" value="Genomic_DNA"/>
</dbReference>
<proteinExistence type="predicted"/>
<dbReference type="Proteomes" id="UP000009257">
    <property type="component" value="Chromosome"/>
</dbReference>
<dbReference type="RefSeq" id="WP_014042859.1">
    <property type="nucleotide sequence ID" value="NC_015949.1"/>
</dbReference>
<organism evidence="1 2">
    <name type="scientific">Caldicellulosiruptor acetigenus 6A</name>
    <dbReference type="NCBI Taxonomy" id="632516"/>
    <lineage>
        <taxon>Bacteria</taxon>
        <taxon>Bacillati</taxon>
        <taxon>Bacillota</taxon>
        <taxon>Bacillota incertae sedis</taxon>
        <taxon>Caldicellulosiruptorales</taxon>
        <taxon>Caldicellulosiruptoraceae</taxon>
        <taxon>Caldicellulosiruptor</taxon>
    </lineage>
</organism>
<evidence type="ECO:0000313" key="1">
    <source>
        <dbReference type="EMBL" id="AEM74242.1"/>
    </source>
</evidence>